<evidence type="ECO:0000256" key="4">
    <source>
        <dbReference type="ARBA" id="ARBA00023136"/>
    </source>
</evidence>
<dbReference type="Pfam" id="PF14322">
    <property type="entry name" value="SusD-like_3"/>
    <property type="match status" value="1"/>
</dbReference>
<evidence type="ECO:0000256" key="5">
    <source>
        <dbReference type="ARBA" id="ARBA00023237"/>
    </source>
</evidence>
<accession>A0A1Y1T218</accession>
<dbReference type="GO" id="GO:0009279">
    <property type="term" value="C:cell outer membrane"/>
    <property type="evidence" value="ECO:0007669"/>
    <property type="project" value="UniProtKB-SubCell"/>
</dbReference>
<dbReference type="Proteomes" id="UP000192746">
    <property type="component" value="Unassembled WGS sequence"/>
</dbReference>
<evidence type="ECO:0000256" key="1">
    <source>
        <dbReference type="ARBA" id="ARBA00004442"/>
    </source>
</evidence>
<dbReference type="SUPFAM" id="SSF48452">
    <property type="entry name" value="TPR-like"/>
    <property type="match status" value="1"/>
</dbReference>
<dbReference type="Gene3D" id="1.25.40.390">
    <property type="match status" value="1"/>
</dbReference>
<dbReference type="InterPro" id="IPR012944">
    <property type="entry name" value="SusD_RagB_dom"/>
</dbReference>
<keyword evidence="9" id="KW-1185">Reference proteome</keyword>
<keyword evidence="4" id="KW-0472">Membrane</keyword>
<evidence type="ECO:0000313" key="8">
    <source>
        <dbReference type="EMBL" id="ORL45056.1"/>
    </source>
</evidence>
<dbReference type="Gene3D" id="1.25.40.900">
    <property type="match status" value="1"/>
</dbReference>
<dbReference type="InterPro" id="IPR033985">
    <property type="entry name" value="SusD-like_N"/>
</dbReference>
<keyword evidence="5" id="KW-0998">Cell outer membrane</keyword>
<comment type="similarity">
    <text evidence="2">Belongs to the SusD family.</text>
</comment>
<organism evidence="8 9">
    <name type="scientific">Zunongwangia atlantica 22II14-10F7</name>
    <dbReference type="NCBI Taxonomy" id="1185767"/>
    <lineage>
        <taxon>Bacteria</taxon>
        <taxon>Pseudomonadati</taxon>
        <taxon>Bacteroidota</taxon>
        <taxon>Flavobacteriia</taxon>
        <taxon>Flavobacteriales</taxon>
        <taxon>Flavobacteriaceae</taxon>
        <taxon>Zunongwangia</taxon>
    </lineage>
</organism>
<feature type="domain" description="RagB/SusD" evidence="6">
    <location>
        <begin position="305"/>
        <end position="421"/>
    </location>
</feature>
<name>A0A1Y1T218_9FLAO</name>
<dbReference type="STRING" id="1185767.IIF7_13115"/>
<dbReference type="Gene3D" id="2.20.20.130">
    <property type="match status" value="1"/>
</dbReference>
<dbReference type="InterPro" id="IPR011990">
    <property type="entry name" value="TPR-like_helical_dom_sf"/>
</dbReference>
<dbReference type="EMBL" id="ARYN01000011">
    <property type="protein sequence ID" value="ORL45056.1"/>
    <property type="molecule type" value="Genomic_DNA"/>
</dbReference>
<comment type="caution">
    <text evidence="8">The sequence shown here is derived from an EMBL/GenBank/DDBJ whole genome shotgun (WGS) entry which is preliminary data.</text>
</comment>
<gene>
    <name evidence="8" type="ORF">IIF7_13115</name>
</gene>
<feature type="domain" description="SusD-like N-terminal" evidence="7">
    <location>
        <begin position="37"/>
        <end position="193"/>
    </location>
</feature>
<evidence type="ECO:0000259" key="7">
    <source>
        <dbReference type="Pfam" id="PF14322"/>
    </source>
</evidence>
<protein>
    <submittedName>
        <fullName evidence="8">RagB/SusD domain-containing protein</fullName>
    </submittedName>
</protein>
<proteinExistence type="inferred from homology"/>
<keyword evidence="3" id="KW-0732">Signal</keyword>
<reference evidence="8 9" key="1">
    <citation type="submission" date="2013-04" db="EMBL/GenBank/DDBJ databases">
        <title>Zunongwangia sp. 22II14-10F7 Genome Sequencing.</title>
        <authorList>
            <person name="Lai Q."/>
            <person name="Shao Z."/>
        </authorList>
    </citation>
    <scope>NUCLEOTIDE SEQUENCE [LARGE SCALE GENOMIC DNA]</scope>
    <source>
        <strain evidence="8 9">22II14-10F7</strain>
    </source>
</reference>
<evidence type="ECO:0000259" key="6">
    <source>
        <dbReference type="Pfam" id="PF07980"/>
    </source>
</evidence>
<dbReference type="Pfam" id="PF07980">
    <property type="entry name" value="SusD_RagB"/>
    <property type="match status" value="1"/>
</dbReference>
<comment type="subcellular location">
    <subcellularLocation>
        <location evidence="1">Cell outer membrane</location>
    </subcellularLocation>
</comment>
<sequence length="422" mass="48652">MQRTLTYTSDYQYLLNYVYRFERSYFYPELASDDIDITDETFANNLMEQNANAYIWTENIFGDAEDTDWNALYQQIYTANEVITGVMESEGGTEAEKEEALAQAKVHRAFAYFSLVNVYAKQYDATTASTDLGVPLLLTPNLFASLERASVARVYEQIITDLEEAIEFLPETQTNAFLPSSTGTIALLARVQLQIGNYNNALSLAEEVLSRQSSVNNLENYIETPTSYPGRYEDQEIILIKTLGNSVLDFPLSQELIDLFDENDLRYELFTAPGTNYSWSPFEGRGYWKPRLRSQGIHIGPSVPEMMLIRAECLARTNNPDEAISVLNTLRSYRFRAEDYQELENVSNVLQEVLDERRRETFGTGLRWLDLKRLNKEPEFAKTITREFRGETYTLEPNSNEYVFQINPIYIQRNPEIESNPR</sequence>
<dbReference type="AlphaFoldDB" id="A0A1Y1T218"/>
<evidence type="ECO:0000256" key="3">
    <source>
        <dbReference type="ARBA" id="ARBA00022729"/>
    </source>
</evidence>
<evidence type="ECO:0000256" key="2">
    <source>
        <dbReference type="ARBA" id="ARBA00006275"/>
    </source>
</evidence>
<evidence type="ECO:0000313" key="9">
    <source>
        <dbReference type="Proteomes" id="UP000192746"/>
    </source>
</evidence>